<proteinExistence type="predicted"/>
<organism evidence="7 8">
    <name type="scientific">Tilletia indica</name>
    <dbReference type="NCBI Taxonomy" id="43049"/>
    <lineage>
        <taxon>Eukaryota</taxon>
        <taxon>Fungi</taxon>
        <taxon>Dikarya</taxon>
        <taxon>Basidiomycota</taxon>
        <taxon>Ustilaginomycotina</taxon>
        <taxon>Exobasidiomycetes</taxon>
        <taxon>Tilletiales</taxon>
        <taxon>Tilletiaceae</taxon>
        <taxon>Tilletia</taxon>
    </lineage>
</organism>
<dbReference type="AlphaFoldDB" id="A0A177TW52"/>
<feature type="compositionally biased region" description="Polar residues" evidence="6">
    <location>
        <begin position="753"/>
        <end position="764"/>
    </location>
</feature>
<feature type="region of interest" description="Disordered" evidence="6">
    <location>
        <begin position="693"/>
        <end position="861"/>
    </location>
</feature>
<dbReference type="PANTHER" id="PTHR47338:SF5">
    <property type="entry name" value="ZN(II)2CYS6 TRANSCRIPTION FACTOR (EUROFUNG)"/>
    <property type="match status" value="1"/>
</dbReference>
<dbReference type="InterPro" id="IPR036864">
    <property type="entry name" value="Zn2-C6_fun-type_DNA-bd_sf"/>
</dbReference>
<gene>
    <name evidence="7" type="ORF">A4X13_0g1615</name>
</gene>
<reference evidence="7" key="1">
    <citation type="submission" date="2016-04" db="EMBL/GenBank/DDBJ databases">
        <authorList>
            <person name="Nguyen H.D."/>
            <person name="Samba Siva P."/>
            <person name="Cullis J."/>
            <person name="Levesque C.A."/>
            <person name="Hambleton S."/>
        </authorList>
    </citation>
    <scope>NUCLEOTIDE SEQUENCE</scope>
    <source>
        <strain evidence="7">DAOMC 236416</strain>
    </source>
</reference>
<dbReference type="CDD" id="cd12148">
    <property type="entry name" value="fungal_TF_MHR"/>
    <property type="match status" value="1"/>
</dbReference>
<dbReference type="CDD" id="cd00067">
    <property type="entry name" value="GAL4"/>
    <property type="match status" value="1"/>
</dbReference>
<feature type="compositionally biased region" description="Low complexity" evidence="6">
    <location>
        <begin position="773"/>
        <end position="825"/>
    </location>
</feature>
<evidence type="ECO:0000256" key="4">
    <source>
        <dbReference type="ARBA" id="ARBA00023163"/>
    </source>
</evidence>
<dbReference type="GO" id="GO:0000981">
    <property type="term" value="F:DNA-binding transcription factor activity, RNA polymerase II-specific"/>
    <property type="evidence" value="ECO:0007669"/>
    <property type="project" value="InterPro"/>
</dbReference>
<accession>A0A177TW52</accession>
<reference evidence="7" key="2">
    <citation type="journal article" date="2019" name="IMA Fungus">
        <title>Genome sequencing and comparison of five Tilletia species to identify candidate genes for the detection of regulated species infecting wheat.</title>
        <authorList>
            <person name="Nguyen H.D.T."/>
            <person name="Sultana T."/>
            <person name="Kesanakurti P."/>
            <person name="Hambleton S."/>
        </authorList>
    </citation>
    <scope>NUCLEOTIDE SEQUENCE</scope>
    <source>
        <strain evidence="7">DAOMC 236416</strain>
    </source>
</reference>
<comment type="subcellular location">
    <subcellularLocation>
        <location evidence="1">Nucleus</location>
    </subcellularLocation>
</comment>
<dbReference type="EMBL" id="LWDF02000066">
    <property type="protein sequence ID" value="KAE8258544.1"/>
    <property type="molecule type" value="Genomic_DNA"/>
</dbReference>
<dbReference type="InterPro" id="IPR007219">
    <property type="entry name" value="XnlR_reg_dom"/>
</dbReference>
<dbReference type="PROSITE" id="PS00463">
    <property type="entry name" value="ZN2_CY6_FUNGAL_1"/>
    <property type="match status" value="1"/>
</dbReference>
<keyword evidence="3" id="KW-0805">Transcription regulation</keyword>
<comment type="caution">
    <text evidence="7">The sequence shown here is derived from an EMBL/GenBank/DDBJ whole genome shotgun (WGS) entry which is preliminary data.</text>
</comment>
<keyword evidence="4" id="KW-0804">Transcription</keyword>
<evidence type="ECO:0000256" key="5">
    <source>
        <dbReference type="ARBA" id="ARBA00023242"/>
    </source>
</evidence>
<dbReference type="SUPFAM" id="SSF57701">
    <property type="entry name" value="Zn2/Cys6 DNA-binding domain"/>
    <property type="match status" value="1"/>
</dbReference>
<dbReference type="Gene3D" id="4.10.240.10">
    <property type="entry name" value="Zn(2)-C6 fungal-type DNA-binding domain"/>
    <property type="match status" value="1"/>
</dbReference>
<keyword evidence="2" id="KW-0479">Metal-binding</keyword>
<evidence type="ECO:0000256" key="2">
    <source>
        <dbReference type="ARBA" id="ARBA00022723"/>
    </source>
</evidence>
<dbReference type="InterPro" id="IPR001138">
    <property type="entry name" value="Zn2Cys6_DnaBD"/>
</dbReference>
<dbReference type="PANTHER" id="PTHR47338">
    <property type="entry name" value="ZN(II)2CYS6 TRANSCRIPTION FACTOR (EUROFUNG)-RELATED"/>
    <property type="match status" value="1"/>
</dbReference>
<feature type="compositionally biased region" description="Low complexity" evidence="6">
    <location>
        <begin position="125"/>
        <end position="135"/>
    </location>
</feature>
<name>A0A177TW52_9BASI</name>
<dbReference type="GO" id="GO:0008270">
    <property type="term" value="F:zinc ion binding"/>
    <property type="evidence" value="ECO:0007669"/>
    <property type="project" value="InterPro"/>
</dbReference>
<dbReference type="InterPro" id="IPR050815">
    <property type="entry name" value="TF_fung"/>
</dbReference>
<dbReference type="PROSITE" id="PS50048">
    <property type="entry name" value="ZN2_CY6_FUNGAL_2"/>
    <property type="match status" value="1"/>
</dbReference>
<feature type="region of interest" description="Disordered" evidence="6">
    <location>
        <begin position="1"/>
        <end position="29"/>
    </location>
</feature>
<evidence type="ECO:0000256" key="3">
    <source>
        <dbReference type="ARBA" id="ARBA00023015"/>
    </source>
</evidence>
<evidence type="ECO:0000313" key="8">
    <source>
        <dbReference type="Proteomes" id="UP000077521"/>
    </source>
</evidence>
<keyword evidence="5" id="KW-0539">Nucleus</keyword>
<feature type="compositionally biased region" description="Low complexity" evidence="6">
    <location>
        <begin position="720"/>
        <end position="739"/>
    </location>
</feature>
<dbReference type="Pfam" id="PF00172">
    <property type="entry name" value="Zn_clus"/>
    <property type="match status" value="1"/>
</dbReference>
<evidence type="ECO:0000256" key="6">
    <source>
        <dbReference type="SAM" id="MobiDB-lite"/>
    </source>
</evidence>
<protein>
    <submittedName>
        <fullName evidence="7">Uncharacterized protein</fullName>
    </submittedName>
</protein>
<dbReference type="GO" id="GO:0006351">
    <property type="term" value="P:DNA-templated transcription"/>
    <property type="evidence" value="ECO:0007669"/>
    <property type="project" value="InterPro"/>
</dbReference>
<sequence>MASTPYQHYHSHQHHLPPPPPLPSTTATSTTMNEISNSNSVLAARGRKRKRLQKACTACHRAKRRCDGGLPCSNCDFSGRLCCYGESSTAAGAAPSAAAAAAKEQASAAVPSTTTIPQHQHQHQHPSAPQPGQHQHFLHPAAVPVTPSYPSINQAYTRDYRPVHHQHHHQHPSTMPSPVASGSIPLPPSHVPMSSGFHFHPPGPSHINTAPTMSPPHSTVDTLLSPNGLTPSQFAAAAALPSKAERKELISTFFNRVHPYSALFDEMSFLRELAMGESPMQLWPMYALAARFLPPSSASSPATLAGEKYAAQTRMLFHTEDGIDTAGTLDRAYMDFLDRPDSTTANHLFAITQTALLLSAYELGTGKHHAAMQHSSACIRLLVGSGLHRSNATLPSGMQPLDELTRSRLVSVAFTHDVILAALADQAATVRRFDFELAGLTGPGDGGYYKMLFSRRKQMEMERTSTERLTLQLESLARAAGIFGHTLELRKQQNVYATEPTLGGGATSTTTNLSEEINRLLCEWSNRLEEPQTFCAENVQRHGAALWSVQEGSGGLSPKEWTAEHGASLSWALMHTLCECSSLLAKSATRSESDLAGLQSARSNLVLLLENMHLAGRNSLLSLLPMLYAQQVGSTIAAATAADHHRVQQVDSWINASLSSLWVMKGSQVRKAVGVLAPVTVVGSSYRASYNGGLVGGSSSSTSTARSPLPRTLPSVHSSANNNNGNNNNNNNDGNGAAALVNSTRPTLAGTKRTYSATSSTSPHLHTLAQLGSPPMSSSTTSPHNAAANNAAATTTSSSSTTSPGSTSSGASTVSSAASSSSGGRSPPPPPPVLPVSGVGAGFKTNTLPPLISFGHHKHRA</sequence>
<dbReference type="GO" id="GO:0005634">
    <property type="term" value="C:nucleus"/>
    <property type="evidence" value="ECO:0007669"/>
    <property type="project" value="UniProtKB-SubCell"/>
</dbReference>
<keyword evidence="8" id="KW-1185">Reference proteome</keyword>
<evidence type="ECO:0000313" key="7">
    <source>
        <dbReference type="EMBL" id="KAE8258544.1"/>
    </source>
</evidence>
<dbReference type="SMART" id="SM00066">
    <property type="entry name" value="GAL4"/>
    <property type="match status" value="1"/>
</dbReference>
<dbReference type="Proteomes" id="UP000077521">
    <property type="component" value="Unassembled WGS sequence"/>
</dbReference>
<evidence type="ECO:0000256" key="1">
    <source>
        <dbReference type="ARBA" id="ARBA00004123"/>
    </source>
</evidence>
<dbReference type="GO" id="GO:0003677">
    <property type="term" value="F:DNA binding"/>
    <property type="evidence" value="ECO:0007669"/>
    <property type="project" value="InterPro"/>
</dbReference>
<dbReference type="Pfam" id="PF04082">
    <property type="entry name" value="Fungal_trans"/>
    <property type="match status" value="1"/>
</dbReference>
<feature type="region of interest" description="Disordered" evidence="6">
    <location>
        <begin position="104"/>
        <end position="135"/>
    </location>
</feature>